<organism evidence="2 3">
    <name type="scientific">Panicum virgatum</name>
    <name type="common">Blackwell switchgrass</name>
    <dbReference type="NCBI Taxonomy" id="38727"/>
    <lineage>
        <taxon>Eukaryota</taxon>
        <taxon>Viridiplantae</taxon>
        <taxon>Streptophyta</taxon>
        <taxon>Embryophyta</taxon>
        <taxon>Tracheophyta</taxon>
        <taxon>Spermatophyta</taxon>
        <taxon>Magnoliopsida</taxon>
        <taxon>Liliopsida</taxon>
        <taxon>Poales</taxon>
        <taxon>Poaceae</taxon>
        <taxon>PACMAD clade</taxon>
        <taxon>Panicoideae</taxon>
        <taxon>Panicodae</taxon>
        <taxon>Paniceae</taxon>
        <taxon>Panicinae</taxon>
        <taxon>Panicum</taxon>
        <taxon>Panicum sect. Hiantes</taxon>
    </lineage>
</organism>
<feature type="region of interest" description="Disordered" evidence="1">
    <location>
        <begin position="118"/>
        <end position="152"/>
    </location>
</feature>
<protein>
    <submittedName>
        <fullName evidence="2">Uncharacterized protein</fullName>
    </submittedName>
</protein>
<reference evidence="2" key="1">
    <citation type="submission" date="2020-05" db="EMBL/GenBank/DDBJ databases">
        <title>WGS assembly of Panicum virgatum.</title>
        <authorList>
            <person name="Lovell J.T."/>
            <person name="Jenkins J."/>
            <person name="Shu S."/>
            <person name="Juenger T.E."/>
            <person name="Schmutz J."/>
        </authorList>
    </citation>
    <scope>NUCLEOTIDE SEQUENCE</scope>
    <source>
        <strain evidence="2">AP13</strain>
    </source>
</reference>
<dbReference type="EMBL" id="CM029046">
    <property type="protein sequence ID" value="KAG2588822.1"/>
    <property type="molecule type" value="Genomic_DNA"/>
</dbReference>
<dbReference type="Proteomes" id="UP000823388">
    <property type="component" value="Chromosome 5N"/>
</dbReference>
<dbReference type="AlphaFoldDB" id="A0A8T0RQZ6"/>
<keyword evidence="3" id="KW-1185">Reference proteome</keyword>
<evidence type="ECO:0000313" key="2">
    <source>
        <dbReference type="EMBL" id="KAG2588822.1"/>
    </source>
</evidence>
<evidence type="ECO:0000256" key="1">
    <source>
        <dbReference type="SAM" id="MobiDB-lite"/>
    </source>
</evidence>
<feature type="compositionally biased region" description="Acidic residues" evidence="1">
    <location>
        <begin position="133"/>
        <end position="144"/>
    </location>
</feature>
<sequence length="205" mass="22850">MEEEAVPKDVDMGAGSAAVKRLNTESREKIDKQIQFVKEFYSPSKGKAKVCDSGPMIGDKSSSDSEYLPGDSCTSGEDDEAKEILRNFKVFKKKVRSGRAAELDDVFVDGPKTQVGDCSVIEDDGHATPYADSSDDENESFDDEGERRASQYQRFSKKDAVPKFALGMKFNGKKQFKKAIIKYGLAERKVIKFVKDEGDRKCLQM</sequence>
<evidence type="ECO:0000313" key="3">
    <source>
        <dbReference type="Proteomes" id="UP000823388"/>
    </source>
</evidence>
<name>A0A8T0RQZ6_PANVG</name>
<gene>
    <name evidence="2" type="ORF">PVAP13_5NG224605</name>
</gene>
<comment type="caution">
    <text evidence="2">The sequence shown here is derived from an EMBL/GenBank/DDBJ whole genome shotgun (WGS) entry which is preliminary data.</text>
</comment>
<feature type="region of interest" description="Disordered" evidence="1">
    <location>
        <begin position="45"/>
        <end position="77"/>
    </location>
</feature>
<proteinExistence type="predicted"/>
<accession>A0A8T0RQZ6</accession>